<organism evidence="1 2">
    <name type="scientific">Eleusine coracana subsp. coracana</name>
    <dbReference type="NCBI Taxonomy" id="191504"/>
    <lineage>
        <taxon>Eukaryota</taxon>
        <taxon>Viridiplantae</taxon>
        <taxon>Streptophyta</taxon>
        <taxon>Embryophyta</taxon>
        <taxon>Tracheophyta</taxon>
        <taxon>Spermatophyta</taxon>
        <taxon>Magnoliopsida</taxon>
        <taxon>Liliopsida</taxon>
        <taxon>Poales</taxon>
        <taxon>Poaceae</taxon>
        <taxon>PACMAD clade</taxon>
        <taxon>Chloridoideae</taxon>
        <taxon>Cynodonteae</taxon>
        <taxon>Eleusininae</taxon>
        <taxon>Eleusine</taxon>
    </lineage>
</organism>
<dbReference type="EMBL" id="BQKI01000079">
    <property type="protein sequence ID" value="GJN27397.1"/>
    <property type="molecule type" value="Genomic_DNA"/>
</dbReference>
<protein>
    <submittedName>
        <fullName evidence="1">Uncharacterized protein</fullName>
    </submittedName>
</protein>
<accession>A0AAV5EYB3</accession>
<reference evidence="1" key="2">
    <citation type="submission" date="2021-12" db="EMBL/GenBank/DDBJ databases">
        <title>Resequencing data analysis of finger millet.</title>
        <authorList>
            <person name="Hatakeyama M."/>
            <person name="Aluri S."/>
            <person name="Balachadran M.T."/>
            <person name="Sivarajan S.R."/>
            <person name="Poveda L."/>
            <person name="Shimizu-Inatsugi R."/>
            <person name="Schlapbach R."/>
            <person name="Sreeman S.M."/>
            <person name="Shimizu K.K."/>
        </authorList>
    </citation>
    <scope>NUCLEOTIDE SEQUENCE</scope>
</reference>
<evidence type="ECO:0000313" key="2">
    <source>
        <dbReference type="Proteomes" id="UP001054889"/>
    </source>
</evidence>
<name>A0AAV5EYB3_ELECO</name>
<gene>
    <name evidence="1" type="primary">gb15417</name>
    <name evidence="1" type="ORF">PR202_gb15417</name>
</gene>
<keyword evidence="2" id="KW-1185">Reference proteome</keyword>
<dbReference type="AlphaFoldDB" id="A0AAV5EYB3"/>
<reference evidence="1" key="1">
    <citation type="journal article" date="2018" name="DNA Res.">
        <title>Multiple hybrid de novo genome assembly of finger millet, an orphan allotetraploid crop.</title>
        <authorList>
            <person name="Hatakeyama M."/>
            <person name="Aluri S."/>
            <person name="Balachadran M.T."/>
            <person name="Sivarajan S.R."/>
            <person name="Patrignani A."/>
            <person name="Gruter S."/>
            <person name="Poveda L."/>
            <person name="Shimizu-Inatsugi R."/>
            <person name="Baeten J."/>
            <person name="Francoijs K.J."/>
            <person name="Nataraja K.N."/>
            <person name="Reddy Y.A.N."/>
            <person name="Phadnis S."/>
            <person name="Ravikumar R.L."/>
            <person name="Schlapbach R."/>
            <person name="Sreeman S.M."/>
            <person name="Shimizu K.K."/>
        </authorList>
    </citation>
    <scope>NUCLEOTIDE SEQUENCE</scope>
</reference>
<comment type="caution">
    <text evidence="1">The sequence shown here is derived from an EMBL/GenBank/DDBJ whole genome shotgun (WGS) entry which is preliminary data.</text>
</comment>
<dbReference type="Proteomes" id="UP001054889">
    <property type="component" value="Unassembled WGS sequence"/>
</dbReference>
<evidence type="ECO:0000313" key="1">
    <source>
        <dbReference type="EMBL" id="GJN27397.1"/>
    </source>
</evidence>
<sequence>MAGGVPSALFHTHRGAGSARVHQGWQLVTTESSQEPTGCELRSTIFLSLCRNELHDDGPAAMELEEPGLGWERTAMTEV</sequence>
<proteinExistence type="predicted"/>